<proteinExistence type="predicted"/>
<gene>
    <name evidence="1" type="ORF">UQ52_02005</name>
</gene>
<evidence type="ECO:0000313" key="1">
    <source>
        <dbReference type="EMBL" id="AJQ51651.1"/>
    </source>
</evidence>
<name>A0A9N7G9A1_RICCR</name>
<dbReference type="AlphaFoldDB" id="A0A9N7G9A1"/>
<dbReference type="EMBL" id="CP010969">
    <property type="protein sequence ID" value="AJQ51651.1"/>
    <property type="molecule type" value="Genomic_DNA"/>
</dbReference>
<organism evidence="1 2">
    <name type="scientific">Rickettsia conorii subsp. raoultii</name>
    <dbReference type="NCBI Taxonomy" id="369822"/>
    <lineage>
        <taxon>Bacteria</taxon>
        <taxon>Pseudomonadati</taxon>
        <taxon>Pseudomonadota</taxon>
        <taxon>Alphaproteobacteria</taxon>
        <taxon>Rickettsiales</taxon>
        <taxon>Rickettsiaceae</taxon>
        <taxon>Rickettsieae</taxon>
        <taxon>Rickettsia</taxon>
        <taxon>spotted fever group</taxon>
    </lineage>
</organism>
<accession>A0A9N7G9A1</accession>
<dbReference type="Proteomes" id="UP000077462">
    <property type="component" value="Chromosome"/>
</dbReference>
<sequence length="227" mass="24644">MATSYDQAKNSGGNIVITPGSKMDLSSLDELEIQFNGTDVHIGEINENTKYSLISSEDGNGLILLSADKIKFFIDGNDKSFIKWSINTSSLTLSATNIANEILQKEIDEGSFTPEEAQDIATLIRASEDTEADTFQDEFVFFTIEQQKETLDRVTPDMVRPGAVITAVNMQVVSHSIVGNLSSLDSRINKVQTSQNKVAISAGDETEGDFGMWASPFVGNSTSKGTK</sequence>
<evidence type="ECO:0000313" key="2">
    <source>
        <dbReference type="Proteomes" id="UP000077462"/>
    </source>
</evidence>
<reference evidence="1 2" key="1">
    <citation type="journal article" date="2016" name="Genome Announc.">
        <title>Genome Sequence of the Tick-Borne Pathogen Rickettsia raoultii.</title>
        <authorList>
            <person name="El Karkouri K."/>
            <person name="Mediannikov O."/>
            <person name="Robert C."/>
            <person name="Raoult D."/>
            <person name="Fournier P.E."/>
        </authorList>
    </citation>
    <scope>NUCLEOTIDE SEQUENCE [LARGE SCALE GENOMIC DNA]</scope>
    <source>
        <strain evidence="1 2">Khabarovsk</strain>
    </source>
</reference>
<dbReference type="RefSeq" id="WP_064463364.1">
    <property type="nucleotide sequence ID" value="NZ_CP010969.1"/>
</dbReference>
<protein>
    <submittedName>
        <fullName evidence="1">Uncharacterized protein</fullName>
    </submittedName>
</protein>